<dbReference type="EMBL" id="CDMZ01005714">
    <property type="protein sequence ID" value="CEM53663.1"/>
    <property type="molecule type" value="Genomic_DNA"/>
</dbReference>
<feature type="compositionally biased region" description="Basic and acidic residues" evidence="1">
    <location>
        <begin position="55"/>
        <end position="78"/>
    </location>
</feature>
<gene>
    <name evidence="2" type="ORF">Cvel_12149</name>
</gene>
<protein>
    <submittedName>
        <fullName evidence="2">Uncharacterized protein</fullName>
    </submittedName>
</protein>
<reference evidence="2" key="1">
    <citation type="submission" date="2014-11" db="EMBL/GenBank/DDBJ databases">
        <authorList>
            <person name="Otto D Thomas"/>
            <person name="Naeem Raeece"/>
        </authorList>
    </citation>
    <scope>NUCLEOTIDE SEQUENCE</scope>
</reference>
<name>A0A0G4I942_9ALVE</name>
<dbReference type="CDD" id="cd21075">
    <property type="entry name" value="DBD_XPA-like"/>
    <property type="match status" value="1"/>
</dbReference>
<feature type="region of interest" description="Disordered" evidence="1">
    <location>
        <begin position="53"/>
        <end position="123"/>
    </location>
</feature>
<evidence type="ECO:0000256" key="1">
    <source>
        <dbReference type="SAM" id="MobiDB-lite"/>
    </source>
</evidence>
<sequence length="258" mass="28831">MFGSQTLAAEDAKKQYFLAPSDLVQIPSFSHQTWGSGRYKLFNRSDVHAFALQKHGPEGLRKKREAREKREAKKREREESAEEAARALARGQPVGRPAEDAEDEGNQRASSAGARQVSKKQLDSLRKEARKALKALCTWDFLNSKNVPHGAIGTVRLPRIEQFEFCALIGKKDDPELRSVVKNGAWHTVRMPLEDFFGDVLGEDGKIHGSGGKYGCNRQIACGVNFNEVDELTVKYCAANKTMSISTWIQQDPDAHLF</sequence>
<dbReference type="VEuPathDB" id="CryptoDB:Cvel_12149"/>
<dbReference type="AlphaFoldDB" id="A0A0G4I942"/>
<accession>A0A0G4I942</accession>
<proteinExistence type="predicted"/>
<organism evidence="2">
    <name type="scientific">Chromera velia CCMP2878</name>
    <dbReference type="NCBI Taxonomy" id="1169474"/>
    <lineage>
        <taxon>Eukaryota</taxon>
        <taxon>Sar</taxon>
        <taxon>Alveolata</taxon>
        <taxon>Colpodellida</taxon>
        <taxon>Chromeraceae</taxon>
        <taxon>Chromera</taxon>
    </lineage>
</organism>
<evidence type="ECO:0000313" key="2">
    <source>
        <dbReference type="EMBL" id="CEM53663.1"/>
    </source>
</evidence>